<evidence type="ECO:0000256" key="5">
    <source>
        <dbReference type="SAM" id="MobiDB-lite"/>
    </source>
</evidence>
<name>A0A9P4J877_9PEZI</name>
<reference evidence="7" key="1">
    <citation type="journal article" date="2020" name="Stud. Mycol.">
        <title>101 Dothideomycetes genomes: a test case for predicting lifestyles and emergence of pathogens.</title>
        <authorList>
            <person name="Haridas S."/>
            <person name="Albert R."/>
            <person name="Binder M."/>
            <person name="Bloem J."/>
            <person name="Labutti K."/>
            <person name="Salamov A."/>
            <person name="Andreopoulos B."/>
            <person name="Baker S."/>
            <person name="Barry K."/>
            <person name="Bills G."/>
            <person name="Bluhm B."/>
            <person name="Cannon C."/>
            <person name="Castanera R."/>
            <person name="Culley D."/>
            <person name="Daum C."/>
            <person name="Ezra D."/>
            <person name="Gonzalez J."/>
            <person name="Henrissat B."/>
            <person name="Kuo A."/>
            <person name="Liang C."/>
            <person name="Lipzen A."/>
            <person name="Lutzoni F."/>
            <person name="Magnuson J."/>
            <person name="Mondo S."/>
            <person name="Nolan M."/>
            <person name="Ohm R."/>
            <person name="Pangilinan J."/>
            <person name="Park H.-J."/>
            <person name="Ramirez L."/>
            <person name="Alfaro M."/>
            <person name="Sun H."/>
            <person name="Tritt A."/>
            <person name="Yoshinaga Y."/>
            <person name="Zwiers L.-H."/>
            <person name="Turgeon B."/>
            <person name="Goodwin S."/>
            <person name="Spatafora J."/>
            <person name="Crous P."/>
            <person name="Grigoriev I."/>
        </authorList>
    </citation>
    <scope>NUCLEOTIDE SEQUENCE</scope>
    <source>
        <strain evidence="7">CBS 260.36</strain>
    </source>
</reference>
<dbReference type="SUPFAM" id="SSF52833">
    <property type="entry name" value="Thioredoxin-like"/>
    <property type="match status" value="1"/>
</dbReference>
<evidence type="ECO:0000256" key="3">
    <source>
        <dbReference type="ARBA" id="ARBA00023128"/>
    </source>
</evidence>
<protein>
    <recommendedName>
        <fullName evidence="6">Ribosomal protein/NADH dehydrogenase domain-containing protein</fullName>
    </recommendedName>
</protein>
<dbReference type="SMART" id="SM00916">
    <property type="entry name" value="L51_S25_CI-B8"/>
    <property type="match status" value="1"/>
</dbReference>
<accession>A0A9P4J877</accession>
<dbReference type="GO" id="GO:0003735">
    <property type="term" value="F:structural constituent of ribosome"/>
    <property type="evidence" value="ECO:0007669"/>
    <property type="project" value="InterPro"/>
</dbReference>
<comment type="subcellular location">
    <subcellularLocation>
        <location evidence="1">Mitochondrion</location>
    </subcellularLocation>
</comment>
<dbReference type="InterPro" id="IPR036249">
    <property type="entry name" value="Thioredoxin-like_sf"/>
</dbReference>
<keyword evidence="2" id="KW-0689">Ribosomal protein</keyword>
<gene>
    <name evidence="7" type="ORF">K461DRAFT_125023</name>
</gene>
<dbReference type="GO" id="GO:0005840">
    <property type="term" value="C:ribosome"/>
    <property type="evidence" value="ECO:0007669"/>
    <property type="project" value="UniProtKB-KW"/>
</dbReference>
<feature type="region of interest" description="Disordered" evidence="5">
    <location>
        <begin position="149"/>
        <end position="177"/>
    </location>
</feature>
<keyword evidence="8" id="KW-1185">Reference proteome</keyword>
<dbReference type="EMBL" id="ML996084">
    <property type="protein sequence ID" value="KAF2154233.1"/>
    <property type="molecule type" value="Genomic_DNA"/>
</dbReference>
<dbReference type="AlphaFoldDB" id="A0A9P4J877"/>
<feature type="compositionally biased region" description="Low complexity" evidence="5">
    <location>
        <begin position="95"/>
        <end position="112"/>
    </location>
</feature>
<keyword evidence="3" id="KW-0496">Mitochondrion</keyword>
<dbReference type="OrthoDB" id="1696305at2759"/>
<dbReference type="PANTHER" id="PTHR13274:SF2">
    <property type="entry name" value="SMALL RIBOSOMAL SUBUNIT PROTEIN MS25"/>
    <property type="match status" value="1"/>
</dbReference>
<dbReference type="GO" id="GO:0005739">
    <property type="term" value="C:mitochondrion"/>
    <property type="evidence" value="ECO:0007669"/>
    <property type="project" value="UniProtKB-SubCell"/>
</dbReference>
<sequence length="198" mass="21796">MSSFGVRLRKMQTKLLAMRMGSGAVKLPKEVQRIHLGFAKKSGNGHMGPRKFWHHELVRLKFHNPAVSMTVDRDLKNDQEALLTVFFAPEDAHLTSNTATGGPSATTSTSGAKVASDHAPVEKTESVKISHKRAEEILADLIRITDAEPIEPAEEDVQLERELADQEQRSKADHDRGMALNAEKARQAALLAEARGQT</sequence>
<evidence type="ECO:0000256" key="4">
    <source>
        <dbReference type="ARBA" id="ARBA00023274"/>
    </source>
</evidence>
<dbReference type="InterPro" id="IPR007741">
    <property type="entry name" value="Ribosomal_mL43/mS25/NADH_DH"/>
</dbReference>
<feature type="region of interest" description="Disordered" evidence="5">
    <location>
        <begin position="94"/>
        <end position="124"/>
    </location>
</feature>
<feature type="domain" description="Ribosomal protein/NADH dehydrogenase" evidence="6">
    <location>
        <begin position="41"/>
        <end position="148"/>
    </location>
</feature>
<evidence type="ECO:0000313" key="7">
    <source>
        <dbReference type="EMBL" id="KAF2154233.1"/>
    </source>
</evidence>
<comment type="caution">
    <text evidence="7">The sequence shown here is derived from an EMBL/GenBank/DDBJ whole genome shotgun (WGS) entry which is preliminary data.</text>
</comment>
<evidence type="ECO:0000256" key="2">
    <source>
        <dbReference type="ARBA" id="ARBA00022980"/>
    </source>
</evidence>
<evidence type="ECO:0000313" key="8">
    <source>
        <dbReference type="Proteomes" id="UP000799439"/>
    </source>
</evidence>
<evidence type="ECO:0000256" key="1">
    <source>
        <dbReference type="ARBA" id="ARBA00004173"/>
    </source>
</evidence>
<dbReference type="Proteomes" id="UP000799439">
    <property type="component" value="Unassembled WGS sequence"/>
</dbReference>
<evidence type="ECO:0000259" key="6">
    <source>
        <dbReference type="SMART" id="SM00916"/>
    </source>
</evidence>
<organism evidence="7 8">
    <name type="scientific">Myriangium duriaei CBS 260.36</name>
    <dbReference type="NCBI Taxonomy" id="1168546"/>
    <lineage>
        <taxon>Eukaryota</taxon>
        <taxon>Fungi</taxon>
        <taxon>Dikarya</taxon>
        <taxon>Ascomycota</taxon>
        <taxon>Pezizomycotina</taxon>
        <taxon>Dothideomycetes</taxon>
        <taxon>Dothideomycetidae</taxon>
        <taxon>Myriangiales</taxon>
        <taxon>Myriangiaceae</taxon>
        <taxon>Myriangium</taxon>
    </lineage>
</organism>
<keyword evidence="4" id="KW-0687">Ribonucleoprotein</keyword>
<feature type="compositionally biased region" description="Basic and acidic residues" evidence="5">
    <location>
        <begin position="115"/>
        <end position="124"/>
    </location>
</feature>
<dbReference type="InterPro" id="IPR040049">
    <property type="entry name" value="Ribosomal_mS25/mL61"/>
</dbReference>
<proteinExistence type="predicted"/>
<dbReference type="GO" id="GO:1990904">
    <property type="term" value="C:ribonucleoprotein complex"/>
    <property type="evidence" value="ECO:0007669"/>
    <property type="project" value="UniProtKB-KW"/>
</dbReference>
<feature type="compositionally biased region" description="Basic and acidic residues" evidence="5">
    <location>
        <begin position="158"/>
        <end position="177"/>
    </location>
</feature>
<dbReference type="PANTHER" id="PTHR13274">
    <property type="entry name" value="MITOCHONDRIAL RIBOSOMAL PROTEIN S25"/>
    <property type="match status" value="1"/>
</dbReference>